<accession>A0ABR0QJ12</accession>
<gene>
    <name evidence="2" type="ORF">PVK06_008086</name>
</gene>
<evidence type="ECO:0000313" key="2">
    <source>
        <dbReference type="EMBL" id="KAK5839310.1"/>
    </source>
</evidence>
<evidence type="ECO:0000256" key="1">
    <source>
        <dbReference type="SAM" id="MobiDB-lite"/>
    </source>
</evidence>
<protein>
    <submittedName>
        <fullName evidence="2">Uncharacterized protein</fullName>
    </submittedName>
</protein>
<feature type="region of interest" description="Disordered" evidence="1">
    <location>
        <begin position="1"/>
        <end position="50"/>
    </location>
</feature>
<name>A0ABR0QJ12_GOSAR</name>
<organism evidence="2 3">
    <name type="scientific">Gossypium arboreum</name>
    <name type="common">Tree cotton</name>
    <name type="synonym">Gossypium nanking</name>
    <dbReference type="NCBI Taxonomy" id="29729"/>
    <lineage>
        <taxon>Eukaryota</taxon>
        <taxon>Viridiplantae</taxon>
        <taxon>Streptophyta</taxon>
        <taxon>Embryophyta</taxon>
        <taxon>Tracheophyta</taxon>
        <taxon>Spermatophyta</taxon>
        <taxon>Magnoliopsida</taxon>
        <taxon>eudicotyledons</taxon>
        <taxon>Gunneridae</taxon>
        <taxon>Pentapetalae</taxon>
        <taxon>rosids</taxon>
        <taxon>malvids</taxon>
        <taxon>Malvales</taxon>
        <taxon>Malvaceae</taxon>
        <taxon>Malvoideae</taxon>
        <taxon>Gossypium</taxon>
    </lineage>
</organism>
<reference evidence="2 3" key="1">
    <citation type="submission" date="2023-03" db="EMBL/GenBank/DDBJ databases">
        <title>WGS of Gossypium arboreum.</title>
        <authorList>
            <person name="Yu D."/>
        </authorList>
    </citation>
    <scope>NUCLEOTIDE SEQUENCE [LARGE SCALE GENOMIC DNA]</scope>
    <source>
        <tissue evidence="2">Leaf</tissue>
    </source>
</reference>
<comment type="caution">
    <text evidence="2">The sequence shown here is derived from an EMBL/GenBank/DDBJ whole genome shotgun (WGS) entry which is preliminary data.</text>
</comment>
<evidence type="ECO:0000313" key="3">
    <source>
        <dbReference type="Proteomes" id="UP001358586"/>
    </source>
</evidence>
<dbReference type="Proteomes" id="UP001358586">
    <property type="component" value="Chromosome 3"/>
</dbReference>
<feature type="compositionally biased region" description="Polar residues" evidence="1">
    <location>
        <begin position="28"/>
        <end position="42"/>
    </location>
</feature>
<dbReference type="EMBL" id="JARKNE010000003">
    <property type="protein sequence ID" value="KAK5839310.1"/>
    <property type="molecule type" value="Genomic_DNA"/>
</dbReference>
<proteinExistence type="predicted"/>
<sequence length="104" mass="11721">MSDKYIDDTDQEMYIGDDESYDVDETESVTPSVNLVGNQQPNVERGKTRERDDSQLLRVIVETATATTSAPTIQRAPIKQLRKYGATGFLDLKRGWSVYSSELD</sequence>
<keyword evidence="3" id="KW-1185">Reference proteome</keyword>
<feature type="compositionally biased region" description="Acidic residues" evidence="1">
    <location>
        <begin position="8"/>
        <end position="27"/>
    </location>
</feature>